<dbReference type="GO" id="GO:0017056">
    <property type="term" value="F:structural constituent of nuclear pore"/>
    <property type="evidence" value="ECO:0007669"/>
    <property type="project" value="InterPro"/>
</dbReference>
<evidence type="ECO:0000256" key="1">
    <source>
        <dbReference type="ARBA" id="ARBA00004567"/>
    </source>
</evidence>
<evidence type="ECO:0000313" key="6">
    <source>
        <dbReference type="EMBL" id="CAD2140630.1"/>
    </source>
</evidence>
<evidence type="ECO:0000256" key="3">
    <source>
        <dbReference type="ARBA" id="ARBA00023132"/>
    </source>
</evidence>
<gene>
    <name evidence="6" type="ORF">MENT_LOCUS6610</name>
</gene>
<name>A0A6V7TZW4_MELEN</name>
<proteinExistence type="inferred from homology"/>
<dbReference type="OrthoDB" id="1918363at2759"/>
<dbReference type="PANTHER" id="PTHR11225:SF4">
    <property type="entry name" value="NUCLEAR PORE COMPLEX PROTEIN NUP93"/>
    <property type="match status" value="1"/>
</dbReference>
<keyword evidence="5" id="KW-0509">mRNA transport</keyword>
<keyword evidence="5" id="KW-0653">Protein transport</keyword>
<keyword evidence="5" id="KW-0813">Transport</keyword>
<keyword evidence="5" id="KW-0472">Membrane</keyword>
<comment type="caution">
    <text evidence="6">The sequence shown here is derived from an EMBL/GenBank/DDBJ whole genome shotgun (WGS) entry which is preliminary data.</text>
</comment>
<dbReference type="EMBL" id="CAJEWN010000025">
    <property type="protein sequence ID" value="CAD2140630.1"/>
    <property type="molecule type" value="Genomic_DNA"/>
</dbReference>
<dbReference type="GO" id="GO:0005643">
    <property type="term" value="C:nuclear pore"/>
    <property type="evidence" value="ECO:0007669"/>
    <property type="project" value="UniProtKB-SubCell"/>
</dbReference>
<dbReference type="GO" id="GO:0006606">
    <property type="term" value="P:protein import into nucleus"/>
    <property type="evidence" value="ECO:0007669"/>
    <property type="project" value="TreeGrafter"/>
</dbReference>
<dbReference type="GO" id="GO:0016973">
    <property type="term" value="P:poly(A)+ mRNA export from nucleus"/>
    <property type="evidence" value="ECO:0007669"/>
    <property type="project" value="TreeGrafter"/>
</dbReference>
<comment type="similarity">
    <text evidence="2 5">Belongs to the nucleoporin interacting component (NIC) family.</text>
</comment>
<dbReference type="Pfam" id="PF04097">
    <property type="entry name" value="Nic96"/>
    <property type="match status" value="1"/>
</dbReference>
<dbReference type="InterPro" id="IPR007231">
    <property type="entry name" value="Nucleoporin_int_Nup93/Nic96"/>
</dbReference>
<comment type="subcellular location">
    <subcellularLocation>
        <location evidence="1 5">Nucleus</location>
        <location evidence="1 5">Nuclear pore complex</location>
    </subcellularLocation>
</comment>
<reference evidence="6 7" key="1">
    <citation type="submission" date="2020-08" db="EMBL/GenBank/DDBJ databases">
        <authorList>
            <person name="Koutsovoulos G."/>
            <person name="Danchin GJ E."/>
        </authorList>
    </citation>
    <scope>NUCLEOTIDE SEQUENCE [LARGE SCALE GENOMIC DNA]</scope>
</reference>
<keyword evidence="4 5" id="KW-0539">Nucleus</keyword>
<dbReference type="PANTHER" id="PTHR11225">
    <property type="entry name" value="NUCLEAR PORE COMPLEX PROTEIN NUP93 NUCLEOPORIN NUP93 DEAD EYE PROTEIN"/>
    <property type="match status" value="1"/>
</dbReference>
<evidence type="ECO:0000256" key="4">
    <source>
        <dbReference type="ARBA" id="ARBA00023242"/>
    </source>
</evidence>
<protein>
    <recommendedName>
        <fullName evidence="5">Nuclear pore protein</fullName>
    </recommendedName>
</protein>
<organism evidence="6 7">
    <name type="scientific">Meloidogyne enterolobii</name>
    <name type="common">Root-knot nematode worm</name>
    <name type="synonym">Meloidogyne mayaguensis</name>
    <dbReference type="NCBI Taxonomy" id="390850"/>
    <lineage>
        <taxon>Eukaryota</taxon>
        <taxon>Metazoa</taxon>
        <taxon>Ecdysozoa</taxon>
        <taxon>Nematoda</taxon>
        <taxon>Chromadorea</taxon>
        <taxon>Rhabditida</taxon>
        <taxon>Tylenchina</taxon>
        <taxon>Tylenchomorpha</taxon>
        <taxon>Tylenchoidea</taxon>
        <taxon>Meloidogynidae</taxon>
        <taxon>Meloidogyninae</taxon>
        <taxon>Meloidogyne</taxon>
    </lineage>
</organism>
<keyword evidence="3 5" id="KW-0906">Nuclear pore complex</keyword>
<dbReference type="Proteomes" id="UP000580250">
    <property type="component" value="Unassembled WGS sequence"/>
</dbReference>
<keyword evidence="5" id="KW-0811">Translocation</keyword>
<evidence type="ECO:0000256" key="2">
    <source>
        <dbReference type="ARBA" id="ARBA00010186"/>
    </source>
</evidence>
<dbReference type="AlphaFoldDB" id="A0A6V7TZW4"/>
<evidence type="ECO:0000256" key="5">
    <source>
        <dbReference type="RuleBase" id="RU364035"/>
    </source>
</evidence>
<evidence type="ECO:0000313" key="7">
    <source>
        <dbReference type="Proteomes" id="UP000580250"/>
    </source>
</evidence>
<accession>A0A6V7TZW4</accession>
<sequence length="822" mass="92599">MGSFDEIQQRANKLTADLRFGDPTELRSSQFSGSNVYSTPAFIETSLDDIFKRSEEIWNKKQTLKPIVGMNATLRTIKDQNQLNSTRLNIQQGKELAAEKKQQIVYDDLGSDQTQSDEVDKLVQKAFERARIATERSFLNQQVLERTTGGTSSTSDLFSPRRGKQIGKENTLEGKSVFTKKVKSIGNLPSAPLAHEQELFAKELDKALYQDSNSQLRPIINKAIEKLNSRETNYIWSKVFAILPESRMSRANQNVRELRSEKRWLDNLINSGSKYLQDEFKSYMENTVEGNLSTASRGGVPGTLSLIEAFLKVKRLPTNFKFEDGRHGSHPKWAVLFYCLRIGDIAGASKVADGLANNAQCSALVGVLSNLPGLTSIDEERRIKIRAEWKQNSQTCSDDYKSAVYGLFLGFDCPTVNTTIEDWLWARLISCKWAQESTRAFRQLQTTICAQHGERYFVVEGGSHLLYFAVLLLTGQIERAIFILHKSAEYSVHAVHIGLLAQQIGVLLCTDSVSSADILVQDVHEPSICQLNLARLVLLYVKEFELTNTAYALNYCFFLRDFQLENLIDGNVSTTGRSVFDACVSRLVFLNKDERDTILGHFNQQDERMPGLIDKFSGSLNVKDVIGRVAFDISIEGDPLCACQLYALSDRPDDAIQLASTQLSKYISNPSTEQAIQSVKCAEWLARRYGIDSTRASFLYQTLCRLLELYTFFFDAEAGKHREAIELLLHRMKFIPTDPEDVSAAVDQFHMVADEIRPLLPDICSQLMRSIVSAHESAPRGSPETLLLKQYAKALILYTAQIPFRFPVSTNSLLLQLRSRIV</sequence>